<name>A0AAN9QLI6_CANGL</name>
<proteinExistence type="predicted"/>
<keyword evidence="2" id="KW-0472">Membrane</keyword>
<feature type="transmembrane region" description="Helical" evidence="2">
    <location>
        <begin position="41"/>
        <end position="65"/>
    </location>
</feature>
<feature type="region of interest" description="Disordered" evidence="1">
    <location>
        <begin position="1"/>
        <end position="33"/>
    </location>
</feature>
<dbReference type="AlphaFoldDB" id="A0AAN9QLI6"/>
<keyword evidence="4" id="KW-1185">Reference proteome</keyword>
<reference evidence="3 4" key="1">
    <citation type="submission" date="2024-01" db="EMBL/GenBank/DDBJ databases">
        <title>The genomes of 5 underutilized Papilionoideae crops provide insights into root nodulation and disease resistanc.</title>
        <authorList>
            <person name="Jiang F."/>
        </authorList>
    </citation>
    <scope>NUCLEOTIDE SEQUENCE [LARGE SCALE GENOMIC DNA]</scope>
    <source>
        <strain evidence="3">LVBAO_FW01</strain>
        <tissue evidence="3">Leaves</tissue>
    </source>
</reference>
<evidence type="ECO:0000256" key="2">
    <source>
        <dbReference type="SAM" id="Phobius"/>
    </source>
</evidence>
<evidence type="ECO:0000313" key="3">
    <source>
        <dbReference type="EMBL" id="KAK7340069.1"/>
    </source>
</evidence>
<accession>A0AAN9QLI6</accession>
<gene>
    <name evidence="3" type="ORF">VNO77_20761</name>
</gene>
<organism evidence="3 4">
    <name type="scientific">Canavalia gladiata</name>
    <name type="common">Sword bean</name>
    <name type="synonym">Dolichos gladiatus</name>
    <dbReference type="NCBI Taxonomy" id="3824"/>
    <lineage>
        <taxon>Eukaryota</taxon>
        <taxon>Viridiplantae</taxon>
        <taxon>Streptophyta</taxon>
        <taxon>Embryophyta</taxon>
        <taxon>Tracheophyta</taxon>
        <taxon>Spermatophyta</taxon>
        <taxon>Magnoliopsida</taxon>
        <taxon>eudicotyledons</taxon>
        <taxon>Gunneridae</taxon>
        <taxon>Pentapetalae</taxon>
        <taxon>rosids</taxon>
        <taxon>fabids</taxon>
        <taxon>Fabales</taxon>
        <taxon>Fabaceae</taxon>
        <taxon>Papilionoideae</taxon>
        <taxon>50 kb inversion clade</taxon>
        <taxon>NPAAA clade</taxon>
        <taxon>indigoferoid/millettioid clade</taxon>
        <taxon>Phaseoleae</taxon>
        <taxon>Canavalia</taxon>
    </lineage>
</organism>
<evidence type="ECO:0008006" key="5">
    <source>
        <dbReference type="Google" id="ProtNLM"/>
    </source>
</evidence>
<evidence type="ECO:0000313" key="4">
    <source>
        <dbReference type="Proteomes" id="UP001367508"/>
    </source>
</evidence>
<keyword evidence="2" id="KW-1133">Transmembrane helix</keyword>
<sequence length="98" mass="10897">MHKQMRRGLEGVREKSKIGRSEIEHGKGERDSRGMKTRLQVFSVSSAIFSLHFLTSIFSLCLLLFPATTGNCNPALKFRDRSALTHRVAFSAAAISMA</sequence>
<protein>
    <recommendedName>
        <fullName evidence="5">Transmembrane protein</fullName>
    </recommendedName>
</protein>
<comment type="caution">
    <text evidence="3">The sequence shown here is derived from an EMBL/GenBank/DDBJ whole genome shotgun (WGS) entry which is preliminary data.</text>
</comment>
<dbReference type="EMBL" id="JAYMYQ010000004">
    <property type="protein sequence ID" value="KAK7340069.1"/>
    <property type="molecule type" value="Genomic_DNA"/>
</dbReference>
<evidence type="ECO:0000256" key="1">
    <source>
        <dbReference type="SAM" id="MobiDB-lite"/>
    </source>
</evidence>
<feature type="compositionally biased region" description="Basic and acidic residues" evidence="1">
    <location>
        <begin position="7"/>
        <end position="33"/>
    </location>
</feature>
<dbReference type="Proteomes" id="UP001367508">
    <property type="component" value="Unassembled WGS sequence"/>
</dbReference>
<keyword evidence="2" id="KW-0812">Transmembrane</keyword>